<gene>
    <name evidence="2" type="ORF">LSUE1_G010261</name>
</gene>
<dbReference type="InterPro" id="IPR032675">
    <property type="entry name" value="LRR_dom_sf"/>
</dbReference>
<dbReference type="EMBL" id="QGMK01002422">
    <property type="protein sequence ID" value="TVY58762.1"/>
    <property type="molecule type" value="Genomic_DNA"/>
</dbReference>
<feature type="compositionally biased region" description="Low complexity" evidence="1">
    <location>
        <begin position="132"/>
        <end position="149"/>
    </location>
</feature>
<name>A0A8T9BYR6_9HELO</name>
<sequence length="750" mass="83845">IPPSSNPNHTPSTFSSAPFSPSKDFRVGESLREQFRRGPPAQQKATTPQTQRSNQDILTRIARASIVPPAPKHKATTSFPIYSPISGPRHPSFSSTPPHLPWGVVQDMAAPRLYTRPDSAGTSRSSFESRYKSPLSISSSIDCDSSRSSQDTYYSNDDSPREKSPANIWMGGKRSFTEPTVSTFPRHGAGGEGRQQTLMTPQRLSRGLSSPTSPTGQSFRNYTPRAPGEGFKKLPEEILLVVLAELKKLHLHTGSLSCSTCWMRDLTALSLSCKKWNGAARATMYEDVQLVGNDSVLHTKKKFKVKYGTRLRLLRKTLRARPDIAEYVKVLKVPAIPDVAKEPKDQVEYLDLVASVIMACPNLERLPGFYPTFGHEFSRFAHALSTRRKLLERVWIISPSPFQRQHRYNLSDDSDYLTPVHAPSALFPEQCTEFMNLHSNWSHLQTLVLHCNDGMIDSTLFTDVFNQLPSLENLHISSFTASSFDDSTLLSLPPLKSLRLENLPGITQHGLSKFASPIRTDSLRSLSLISLPLISLPTLARLFSHLKSLTHFTISQAPSPTLPIGEDIFLHPYLASSTLQYLHWEFTNPDDDQATEILSKSITFSGFPALRTLRAPTDFDGSLQKLCKPRERIELPGDRYRNLGPAARTREYRARPRLPGPRLRDQHSLDVDISTHSDESSGREKGMSLATARRMAQHRIDTAASHPLFHIIVWDEEGQFSERYALGGFIGDVGSKTHYNLRPDVDGSDE</sequence>
<dbReference type="Proteomes" id="UP000469558">
    <property type="component" value="Unassembled WGS sequence"/>
</dbReference>
<feature type="region of interest" description="Disordered" evidence="1">
    <location>
        <begin position="1"/>
        <end position="102"/>
    </location>
</feature>
<proteinExistence type="predicted"/>
<feature type="region of interest" description="Disordered" evidence="1">
    <location>
        <begin position="646"/>
        <end position="689"/>
    </location>
</feature>
<reference evidence="2 3" key="1">
    <citation type="submission" date="2018-05" db="EMBL/GenBank/DDBJ databases">
        <title>Genome sequencing and assembly of the regulated plant pathogen Lachnellula willkommii and related sister species for the development of diagnostic species identification markers.</title>
        <authorList>
            <person name="Giroux E."/>
            <person name="Bilodeau G."/>
        </authorList>
    </citation>
    <scope>NUCLEOTIDE SEQUENCE [LARGE SCALE GENOMIC DNA]</scope>
    <source>
        <strain evidence="2 3">CBS 268.59</strain>
    </source>
</reference>
<feature type="non-terminal residue" evidence="2">
    <location>
        <position position="1"/>
    </location>
</feature>
<dbReference type="AlphaFoldDB" id="A0A8T9BYR6"/>
<feature type="compositionally biased region" description="Low complexity" evidence="1">
    <location>
        <begin position="39"/>
        <end position="51"/>
    </location>
</feature>
<accession>A0A8T9BYR6</accession>
<comment type="caution">
    <text evidence="2">The sequence shown here is derived from an EMBL/GenBank/DDBJ whole genome shotgun (WGS) entry which is preliminary data.</text>
</comment>
<dbReference type="OrthoDB" id="3210378at2759"/>
<feature type="compositionally biased region" description="Basic and acidic residues" evidence="1">
    <location>
        <begin position="662"/>
        <end position="686"/>
    </location>
</feature>
<feature type="compositionally biased region" description="Low complexity" evidence="1">
    <location>
        <begin position="1"/>
        <end position="22"/>
    </location>
</feature>
<evidence type="ECO:0008006" key="4">
    <source>
        <dbReference type="Google" id="ProtNLM"/>
    </source>
</evidence>
<feature type="compositionally biased region" description="Basic and acidic residues" evidence="1">
    <location>
        <begin position="23"/>
        <end position="36"/>
    </location>
</feature>
<feature type="compositionally biased region" description="Polar residues" evidence="1">
    <location>
        <begin position="194"/>
        <end position="221"/>
    </location>
</feature>
<dbReference type="SUPFAM" id="SSF52047">
    <property type="entry name" value="RNI-like"/>
    <property type="match status" value="1"/>
</dbReference>
<protein>
    <recommendedName>
        <fullName evidence="4">F-box domain-containing protein</fullName>
    </recommendedName>
</protein>
<evidence type="ECO:0000313" key="2">
    <source>
        <dbReference type="EMBL" id="TVY58762.1"/>
    </source>
</evidence>
<organism evidence="2 3">
    <name type="scientific">Lachnellula suecica</name>
    <dbReference type="NCBI Taxonomy" id="602035"/>
    <lineage>
        <taxon>Eukaryota</taxon>
        <taxon>Fungi</taxon>
        <taxon>Dikarya</taxon>
        <taxon>Ascomycota</taxon>
        <taxon>Pezizomycotina</taxon>
        <taxon>Leotiomycetes</taxon>
        <taxon>Helotiales</taxon>
        <taxon>Lachnaceae</taxon>
        <taxon>Lachnellula</taxon>
    </lineage>
</organism>
<evidence type="ECO:0000256" key="1">
    <source>
        <dbReference type="SAM" id="MobiDB-lite"/>
    </source>
</evidence>
<evidence type="ECO:0000313" key="3">
    <source>
        <dbReference type="Proteomes" id="UP000469558"/>
    </source>
</evidence>
<keyword evidence="3" id="KW-1185">Reference proteome</keyword>
<dbReference type="Gene3D" id="3.80.10.10">
    <property type="entry name" value="Ribonuclease Inhibitor"/>
    <property type="match status" value="1"/>
</dbReference>
<feature type="non-terminal residue" evidence="2">
    <location>
        <position position="750"/>
    </location>
</feature>
<feature type="region of interest" description="Disordered" evidence="1">
    <location>
        <begin position="114"/>
        <end position="228"/>
    </location>
</feature>